<accession>A0A935IRR8</accession>
<comment type="caution">
    <text evidence="2">The sequence shown here is derived from an EMBL/GenBank/DDBJ whole genome shotgun (WGS) entry which is preliminary data.</text>
</comment>
<evidence type="ECO:0000256" key="1">
    <source>
        <dbReference type="SAM" id="MobiDB-lite"/>
    </source>
</evidence>
<feature type="compositionally biased region" description="Low complexity" evidence="1">
    <location>
        <begin position="9"/>
        <end position="25"/>
    </location>
</feature>
<sequence length="225" mass="23688">MSWTPPATPTVTASSATTPPTVSVSGLTAGNTVEVEQRLDGINWTPLTTRVAAGTSIAGIPSPLAATGSTVSFRARQATTVDGVLMQSAWSSVASITATPAGCYVVDDGDRSVYLDAPMESDGPREIVQSVSVTYGLGASSARVDRTPEAGERGTVVWVTTTAAERDALLAWLDAHAVFWIVFPPEDGLATAAKRVARTTPRSWERLAQVAIPHRLIPMSWVEQP</sequence>
<evidence type="ECO:0000313" key="3">
    <source>
        <dbReference type="Proteomes" id="UP000726105"/>
    </source>
</evidence>
<protein>
    <submittedName>
        <fullName evidence="2">Uncharacterized protein</fullName>
    </submittedName>
</protein>
<gene>
    <name evidence="2" type="ORF">IPI13_18055</name>
</gene>
<dbReference type="Proteomes" id="UP000726105">
    <property type="component" value="Unassembled WGS sequence"/>
</dbReference>
<reference evidence="2 3" key="1">
    <citation type="submission" date="2020-10" db="EMBL/GenBank/DDBJ databases">
        <title>Connecting structure to function with the recovery of over 1000 high-quality activated sludge metagenome-assembled genomes encoding full-length rRNA genes using long-read sequencing.</title>
        <authorList>
            <person name="Singleton C.M."/>
            <person name="Petriglieri F."/>
            <person name="Kristensen J.M."/>
            <person name="Kirkegaard R.H."/>
            <person name="Michaelsen T.Y."/>
            <person name="Andersen M.H."/>
            <person name="Karst S.M."/>
            <person name="Dueholm M.S."/>
            <person name="Nielsen P.H."/>
            <person name="Albertsen M."/>
        </authorList>
    </citation>
    <scope>NUCLEOTIDE SEQUENCE [LARGE SCALE GENOMIC DNA]</scope>
    <source>
        <strain evidence="2">Ega_18-Q3-R5-49_MAXAC.001</strain>
    </source>
</reference>
<dbReference type="EMBL" id="JADJIB010000020">
    <property type="protein sequence ID" value="MBK7274954.1"/>
    <property type="molecule type" value="Genomic_DNA"/>
</dbReference>
<name>A0A935IRR8_9MICO</name>
<evidence type="ECO:0000313" key="2">
    <source>
        <dbReference type="EMBL" id="MBK7274954.1"/>
    </source>
</evidence>
<organism evidence="2 3">
    <name type="scientific">Candidatus Phosphoribacter hodrii</name>
    <dbReference type="NCBI Taxonomy" id="2953743"/>
    <lineage>
        <taxon>Bacteria</taxon>
        <taxon>Bacillati</taxon>
        <taxon>Actinomycetota</taxon>
        <taxon>Actinomycetes</taxon>
        <taxon>Micrococcales</taxon>
        <taxon>Dermatophilaceae</taxon>
        <taxon>Candidatus Phosphoribacter</taxon>
    </lineage>
</organism>
<feature type="region of interest" description="Disordered" evidence="1">
    <location>
        <begin position="1"/>
        <end position="25"/>
    </location>
</feature>
<proteinExistence type="predicted"/>
<dbReference type="AlphaFoldDB" id="A0A935IRR8"/>